<name>A0A6A6RZH6_9PLEO</name>
<feature type="compositionally biased region" description="Basic residues" evidence="1">
    <location>
        <begin position="97"/>
        <end position="106"/>
    </location>
</feature>
<gene>
    <name evidence="2" type="ORF">P280DRAFT_41374</name>
</gene>
<protein>
    <submittedName>
        <fullName evidence="2">Uncharacterized protein</fullName>
    </submittedName>
</protein>
<feature type="region of interest" description="Disordered" evidence="1">
    <location>
        <begin position="203"/>
        <end position="222"/>
    </location>
</feature>
<sequence>MEKGYKEKKAPWLAITLCCGEKREVDGDERREVSKANGESEMQICYEQPTPVPYPIASPTTRPMTSHSVSQTLSQFAAQSRDFATRASSRASVHTLARPRKSHSRARPSIGQPMDFRHNDGVDGIQTMLDDAPMPVRRRRSFQPLELSIYLADGRLSPLPDFEDDDWVKKPAQALVRNRASGTDSITSISAASAWLIERKPVGSGSRRSSLQSMNSGHSRTLSGTISSLPFLLEEPKSLSGSMASSPTLVQLSSTTSLSQRKVLARLPSPSRSRANTAPSSGAASIRKFKTDSDPDVDAAIRELNTIVEERRASAYRSANLAHALQRVPPSPSHVPAIAPSLRMKVRSETLSDIGSAFSIPLTSKPLPTPPAKPKSVLRIEPVKRTFSGPLDSNPITPPTPTMPTPTSMYRLKGWLKRSLPTTPSSPSTFKTAPATPSSKSIKSFRSSKSQTPSAPFYQCQRPPSHHRDFSQQYFDMEPSSRPSSSSSRSMTVTHTRQASNETATVTLVSSCPSTPSLLSSSSSISHRSMSPISESDCTPATPARVNILKGNGKMRKIPPPLSLTKAKEMQIEASLGSAKSFASTSSRASRANRGSLKPPPSPNYGILRGMEISAREEGVLRGEAERVLPSPGAVGVAF</sequence>
<feature type="region of interest" description="Disordered" evidence="1">
    <location>
        <begin position="517"/>
        <end position="543"/>
    </location>
</feature>
<evidence type="ECO:0000256" key="1">
    <source>
        <dbReference type="SAM" id="MobiDB-lite"/>
    </source>
</evidence>
<feature type="compositionally biased region" description="Low complexity" evidence="1">
    <location>
        <begin position="421"/>
        <end position="450"/>
    </location>
</feature>
<dbReference type="AlphaFoldDB" id="A0A6A6RZH6"/>
<evidence type="ECO:0000313" key="3">
    <source>
        <dbReference type="Proteomes" id="UP000799753"/>
    </source>
</evidence>
<feature type="region of interest" description="Disordered" evidence="1">
    <location>
        <begin position="577"/>
        <end position="606"/>
    </location>
</feature>
<keyword evidence="3" id="KW-1185">Reference proteome</keyword>
<accession>A0A6A6RZH6</accession>
<dbReference type="Proteomes" id="UP000799753">
    <property type="component" value="Unassembled WGS sequence"/>
</dbReference>
<feature type="region of interest" description="Disordered" evidence="1">
    <location>
        <begin position="26"/>
        <end position="70"/>
    </location>
</feature>
<feature type="compositionally biased region" description="Low complexity" evidence="1">
    <location>
        <begin position="577"/>
        <end position="596"/>
    </location>
</feature>
<feature type="region of interest" description="Disordered" evidence="1">
    <location>
        <begin position="87"/>
        <end position="119"/>
    </location>
</feature>
<dbReference type="OrthoDB" id="3595619at2759"/>
<reference evidence="2" key="1">
    <citation type="journal article" date="2020" name="Stud. Mycol.">
        <title>101 Dothideomycetes genomes: a test case for predicting lifestyles and emergence of pathogens.</title>
        <authorList>
            <person name="Haridas S."/>
            <person name="Albert R."/>
            <person name="Binder M."/>
            <person name="Bloem J."/>
            <person name="Labutti K."/>
            <person name="Salamov A."/>
            <person name="Andreopoulos B."/>
            <person name="Baker S."/>
            <person name="Barry K."/>
            <person name="Bills G."/>
            <person name="Bluhm B."/>
            <person name="Cannon C."/>
            <person name="Castanera R."/>
            <person name="Culley D."/>
            <person name="Daum C."/>
            <person name="Ezra D."/>
            <person name="Gonzalez J."/>
            <person name="Henrissat B."/>
            <person name="Kuo A."/>
            <person name="Liang C."/>
            <person name="Lipzen A."/>
            <person name="Lutzoni F."/>
            <person name="Magnuson J."/>
            <person name="Mondo S."/>
            <person name="Nolan M."/>
            <person name="Ohm R."/>
            <person name="Pangilinan J."/>
            <person name="Park H.-J."/>
            <person name="Ramirez L."/>
            <person name="Alfaro M."/>
            <person name="Sun H."/>
            <person name="Tritt A."/>
            <person name="Yoshinaga Y."/>
            <person name="Zwiers L.-H."/>
            <person name="Turgeon B."/>
            <person name="Goodwin S."/>
            <person name="Spatafora J."/>
            <person name="Crous P."/>
            <person name="Grigoriev I."/>
        </authorList>
    </citation>
    <scope>NUCLEOTIDE SEQUENCE</scope>
    <source>
        <strain evidence="2">CBS 473.64</strain>
    </source>
</reference>
<feature type="region of interest" description="Disordered" evidence="1">
    <location>
        <begin position="386"/>
        <end position="408"/>
    </location>
</feature>
<feature type="compositionally biased region" description="Low complexity" evidence="1">
    <location>
        <begin position="517"/>
        <end position="536"/>
    </location>
</feature>
<organism evidence="2 3">
    <name type="scientific">Massarina eburnea CBS 473.64</name>
    <dbReference type="NCBI Taxonomy" id="1395130"/>
    <lineage>
        <taxon>Eukaryota</taxon>
        <taxon>Fungi</taxon>
        <taxon>Dikarya</taxon>
        <taxon>Ascomycota</taxon>
        <taxon>Pezizomycotina</taxon>
        <taxon>Dothideomycetes</taxon>
        <taxon>Pleosporomycetidae</taxon>
        <taxon>Pleosporales</taxon>
        <taxon>Massarineae</taxon>
        <taxon>Massarinaceae</taxon>
        <taxon>Massarina</taxon>
    </lineage>
</organism>
<dbReference type="EMBL" id="MU006786">
    <property type="protein sequence ID" value="KAF2639588.1"/>
    <property type="molecule type" value="Genomic_DNA"/>
</dbReference>
<feature type="region of interest" description="Disordered" evidence="1">
    <location>
        <begin position="421"/>
        <end position="505"/>
    </location>
</feature>
<feature type="compositionally biased region" description="Polar residues" evidence="1">
    <location>
        <begin position="491"/>
        <end position="505"/>
    </location>
</feature>
<feature type="compositionally biased region" description="Polar residues" evidence="1">
    <location>
        <begin position="270"/>
        <end position="283"/>
    </location>
</feature>
<feature type="compositionally biased region" description="Low complexity" evidence="1">
    <location>
        <begin position="480"/>
        <end position="490"/>
    </location>
</feature>
<feature type="region of interest" description="Disordered" evidence="1">
    <location>
        <begin position="261"/>
        <end position="291"/>
    </location>
</feature>
<evidence type="ECO:0000313" key="2">
    <source>
        <dbReference type="EMBL" id="KAF2639588.1"/>
    </source>
</evidence>
<proteinExistence type="predicted"/>
<feature type="compositionally biased region" description="Polar residues" evidence="1">
    <location>
        <begin position="58"/>
        <end position="70"/>
    </location>
</feature>
<feature type="compositionally biased region" description="Polar residues" evidence="1">
    <location>
        <begin position="206"/>
        <end position="222"/>
    </location>
</feature>